<dbReference type="InterPro" id="IPR013325">
    <property type="entry name" value="RNA_pol_sigma_r2"/>
</dbReference>
<evidence type="ECO:0000256" key="1">
    <source>
        <dbReference type="ARBA" id="ARBA00010641"/>
    </source>
</evidence>
<dbReference type="InterPro" id="IPR013324">
    <property type="entry name" value="RNA_pol_sigma_r3/r4-like"/>
</dbReference>
<keyword evidence="4" id="KW-0804">Transcription</keyword>
<accession>A0ABW6K716</accession>
<dbReference type="InterPro" id="IPR007627">
    <property type="entry name" value="RNA_pol_sigma70_r2"/>
</dbReference>
<comment type="caution">
    <text evidence="7">The sequence shown here is derived from an EMBL/GenBank/DDBJ whole genome shotgun (WGS) entry which is preliminary data.</text>
</comment>
<dbReference type="PANTHER" id="PTHR43133:SF51">
    <property type="entry name" value="RNA POLYMERASE SIGMA FACTOR"/>
    <property type="match status" value="1"/>
</dbReference>
<dbReference type="Gene3D" id="1.10.10.10">
    <property type="entry name" value="Winged helix-like DNA-binding domain superfamily/Winged helix DNA-binding domain"/>
    <property type="match status" value="1"/>
</dbReference>
<dbReference type="InterPro" id="IPR039425">
    <property type="entry name" value="RNA_pol_sigma-70-like"/>
</dbReference>
<dbReference type="CDD" id="cd06171">
    <property type="entry name" value="Sigma70_r4"/>
    <property type="match status" value="1"/>
</dbReference>
<gene>
    <name evidence="7" type="ORF">ACFYKX_04955</name>
</gene>
<feature type="domain" description="RNA polymerase sigma factor 70 region 4 type 2" evidence="6">
    <location>
        <begin position="109"/>
        <end position="160"/>
    </location>
</feature>
<evidence type="ECO:0000259" key="5">
    <source>
        <dbReference type="Pfam" id="PF04542"/>
    </source>
</evidence>
<feature type="domain" description="RNA polymerase sigma-70 region 2" evidence="5">
    <location>
        <begin position="21"/>
        <end position="86"/>
    </location>
</feature>
<evidence type="ECO:0000256" key="2">
    <source>
        <dbReference type="ARBA" id="ARBA00023015"/>
    </source>
</evidence>
<dbReference type="PANTHER" id="PTHR43133">
    <property type="entry name" value="RNA POLYMERASE ECF-TYPE SIGMA FACTO"/>
    <property type="match status" value="1"/>
</dbReference>
<dbReference type="InterPro" id="IPR014284">
    <property type="entry name" value="RNA_pol_sigma-70_dom"/>
</dbReference>
<sequence>MNAEALVLRAQQGNKEAFVQLIKEMESSLYKVSKAILLTDSECLDAVQETILIAYTSIHQLREPKFFKTWITRILINECNKLRKNQTKIIKMEGIHEPSVVEQRDSIIDLQAAIELLDTDLRTIITLYYYEDLSVKEIGTVLDIAEGTVKSRLNRARTKLYNLLDSDYEEGKMIYE</sequence>
<proteinExistence type="inferred from homology"/>
<evidence type="ECO:0000256" key="4">
    <source>
        <dbReference type="ARBA" id="ARBA00023163"/>
    </source>
</evidence>
<dbReference type="RefSeq" id="WP_389358621.1">
    <property type="nucleotide sequence ID" value="NZ_JBIACK010000001.1"/>
</dbReference>
<evidence type="ECO:0000313" key="8">
    <source>
        <dbReference type="Proteomes" id="UP001601059"/>
    </source>
</evidence>
<name>A0ABW6K716_9BACI</name>
<dbReference type="Gene3D" id="1.10.1740.10">
    <property type="match status" value="1"/>
</dbReference>
<organism evidence="7 8">
    <name type="scientific">Cytobacillus spartinae</name>
    <dbReference type="NCBI Taxonomy" id="3299023"/>
    <lineage>
        <taxon>Bacteria</taxon>
        <taxon>Bacillati</taxon>
        <taxon>Bacillota</taxon>
        <taxon>Bacilli</taxon>
        <taxon>Bacillales</taxon>
        <taxon>Bacillaceae</taxon>
        <taxon>Cytobacillus</taxon>
    </lineage>
</organism>
<evidence type="ECO:0000256" key="3">
    <source>
        <dbReference type="ARBA" id="ARBA00023082"/>
    </source>
</evidence>
<dbReference type="Proteomes" id="UP001601059">
    <property type="component" value="Unassembled WGS sequence"/>
</dbReference>
<dbReference type="InterPro" id="IPR036388">
    <property type="entry name" value="WH-like_DNA-bd_sf"/>
</dbReference>
<reference evidence="7 8" key="1">
    <citation type="submission" date="2024-08" db="EMBL/GenBank/DDBJ databases">
        <title>Two novel Cytobacillus novel species.</title>
        <authorList>
            <person name="Liu G."/>
        </authorList>
    </citation>
    <scope>NUCLEOTIDE SEQUENCE [LARGE SCALE GENOMIC DNA]</scope>
    <source>
        <strain evidence="7 8">FJAT-54145</strain>
    </source>
</reference>
<dbReference type="Pfam" id="PF04542">
    <property type="entry name" value="Sigma70_r2"/>
    <property type="match status" value="1"/>
</dbReference>
<dbReference type="InterPro" id="IPR013249">
    <property type="entry name" value="RNA_pol_sigma70_r4_t2"/>
</dbReference>
<dbReference type="SUPFAM" id="SSF88946">
    <property type="entry name" value="Sigma2 domain of RNA polymerase sigma factors"/>
    <property type="match status" value="1"/>
</dbReference>
<dbReference type="EMBL" id="JBIACK010000001">
    <property type="protein sequence ID" value="MFE8699970.1"/>
    <property type="molecule type" value="Genomic_DNA"/>
</dbReference>
<keyword evidence="2" id="KW-0805">Transcription regulation</keyword>
<protein>
    <submittedName>
        <fullName evidence="7">RNA polymerase sigma factor</fullName>
    </submittedName>
</protein>
<keyword evidence="3" id="KW-0731">Sigma factor</keyword>
<dbReference type="SUPFAM" id="SSF88659">
    <property type="entry name" value="Sigma3 and sigma4 domains of RNA polymerase sigma factors"/>
    <property type="match status" value="1"/>
</dbReference>
<comment type="similarity">
    <text evidence="1">Belongs to the sigma-70 factor family. ECF subfamily.</text>
</comment>
<evidence type="ECO:0000313" key="7">
    <source>
        <dbReference type="EMBL" id="MFE8699970.1"/>
    </source>
</evidence>
<evidence type="ECO:0000259" key="6">
    <source>
        <dbReference type="Pfam" id="PF08281"/>
    </source>
</evidence>
<keyword evidence="8" id="KW-1185">Reference proteome</keyword>
<dbReference type="Pfam" id="PF08281">
    <property type="entry name" value="Sigma70_r4_2"/>
    <property type="match status" value="1"/>
</dbReference>
<dbReference type="NCBIfam" id="TIGR02937">
    <property type="entry name" value="sigma70-ECF"/>
    <property type="match status" value="1"/>
</dbReference>